<dbReference type="Proteomes" id="UP000037773">
    <property type="component" value="Unassembled WGS sequence"/>
</dbReference>
<evidence type="ECO:0000313" key="2">
    <source>
        <dbReference type="Proteomes" id="UP000037773"/>
    </source>
</evidence>
<evidence type="ECO:0000313" key="1">
    <source>
        <dbReference type="EMBL" id="KOT46765.1"/>
    </source>
</evidence>
<evidence type="ECO:0008006" key="3">
    <source>
        <dbReference type="Google" id="ProtNLM"/>
    </source>
</evidence>
<comment type="caution">
    <text evidence="1">The sequence shown here is derived from an EMBL/GenBank/DDBJ whole genome shotgun (WGS) entry which is preliminary data.</text>
</comment>
<accession>A0A0M8QUV6</accession>
<dbReference type="OrthoDB" id="4523834at2"/>
<dbReference type="SUPFAM" id="SSF48452">
    <property type="entry name" value="TPR-like"/>
    <property type="match status" value="1"/>
</dbReference>
<dbReference type="EMBL" id="LGCN01000001">
    <property type="protein sequence ID" value="KOT46765.1"/>
    <property type="molecule type" value="Genomic_DNA"/>
</dbReference>
<name>A0A0M8QUV6_9ACTN</name>
<dbReference type="RefSeq" id="WP_030819501.1">
    <property type="nucleotide sequence ID" value="NZ_LGCN01000001.1"/>
</dbReference>
<organism evidence="1 2">
    <name type="scientific">Streptomyces caelestis</name>
    <dbReference type="NCBI Taxonomy" id="36816"/>
    <lineage>
        <taxon>Bacteria</taxon>
        <taxon>Bacillati</taxon>
        <taxon>Actinomycetota</taxon>
        <taxon>Actinomycetes</taxon>
        <taxon>Kitasatosporales</taxon>
        <taxon>Streptomycetaceae</taxon>
        <taxon>Streptomyces</taxon>
    </lineage>
</organism>
<gene>
    <name evidence="1" type="ORF">ADK41_00780</name>
</gene>
<dbReference type="AlphaFoldDB" id="A0A0M8QUV6"/>
<proteinExistence type="predicted"/>
<dbReference type="Gene3D" id="1.25.40.10">
    <property type="entry name" value="Tetratricopeptide repeat domain"/>
    <property type="match status" value="1"/>
</dbReference>
<keyword evidence="2" id="KW-1185">Reference proteome</keyword>
<dbReference type="PATRIC" id="fig|36816.3.peg.166"/>
<reference evidence="1 2" key="1">
    <citation type="submission" date="2015-07" db="EMBL/GenBank/DDBJ databases">
        <authorList>
            <person name="Noorani M."/>
        </authorList>
    </citation>
    <scope>NUCLEOTIDE SEQUENCE [LARGE SCALE GENOMIC DNA]</scope>
    <source>
        <strain evidence="1 2">NRRL B-24567</strain>
    </source>
</reference>
<protein>
    <recommendedName>
        <fullName evidence="3">Tetratricopeptide repeat protein</fullName>
    </recommendedName>
</protein>
<sequence length="452" mass="49287">MTSTSTTRFALLVQENQWDSYEKFCIHFAKAAARAAEKESDPRLARVDVSRSSFDRWMGRRGSIKGTPRRDAYLVLRYMFNMSAERLFEPVEPGALASRRVSAAIISAPAASLGFDDPLAIVAQTHKLTSSNADNPVLVMMRRSISGIIDRYEAQGPQQLAGEARVVREMLHGVLAGQQPPRVRAELFRLASQAAGLLGYMAVNAGATYDLVDAYCSEAESLAREVGDVPMEMWASGTRSLGLYYQKRYAEADDAALAGIALAPDNPQAIRLLVNGRSRALARLDDRGGAEQAIGQALELSDRQSALPGGLTSCISFEPYSMARTLANAITTRLSLGDTAEVLAHAEQIDELIAHSDSNWSRALVGLDRATALLQQPSPDVEQAMALGRRALRSGGPAPIRSVWERANELYQCAERWHDEPDVGDYAEELRTWRAQPQAGMIVVGSRAQIAP</sequence>
<dbReference type="InterPro" id="IPR011990">
    <property type="entry name" value="TPR-like_helical_dom_sf"/>
</dbReference>